<evidence type="ECO:0000256" key="3">
    <source>
        <dbReference type="ARBA" id="ARBA00023004"/>
    </source>
</evidence>
<dbReference type="OrthoDB" id="7363829at2"/>
<feature type="domain" description="Cytochrome c" evidence="5">
    <location>
        <begin position="33"/>
        <end position="119"/>
    </location>
</feature>
<dbReference type="InterPro" id="IPR036909">
    <property type="entry name" value="Cyt_c-like_dom_sf"/>
</dbReference>
<keyword evidence="2 4" id="KW-0479">Metal-binding</keyword>
<dbReference type="SUPFAM" id="SSF46626">
    <property type="entry name" value="Cytochrome c"/>
    <property type="match status" value="1"/>
</dbReference>
<keyword evidence="1 4" id="KW-0349">Heme</keyword>
<evidence type="ECO:0000313" key="6">
    <source>
        <dbReference type="EMBL" id="RCK37819.1"/>
    </source>
</evidence>
<sequence>MQKISLVILVTGVVAAGMWGISDYLSRKGEAHGNVVRGQSLAEQTCLRCHAKFDGDPLPDPAITDAPSLASFGQRWPLENLEEALAEGITVSHDSMTMPEFSFTPESIADLLTYMESLTQEAKAKSGK</sequence>
<dbReference type="AlphaFoldDB" id="A0A367W982"/>
<evidence type="ECO:0000256" key="4">
    <source>
        <dbReference type="PROSITE-ProRule" id="PRU00433"/>
    </source>
</evidence>
<reference evidence="6 7" key="1">
    <citation type="submission" date="2014-07" db="EMBL/GenBank/DDBJ databases">
        <title>Draft genome sequence of Thalassospira profundimaris 35.</title>
        <authorList>
            <person name="Lai Q."/>
            <person name="Shao Z."/>
        </authorList>
    </citation>
    <scope>NUCLEOTIDE SEQUENCE [LARGE SCALE GENOMIC DNA]</scope>
    <source>
        <strain evidence="6 7">35</strain>
    </source>
</reference>
<accession>A0A367W982</accession>
<comment type="caution">
    <text evidence="6">The sequence shown here is derived from an EMBL/GenBank/DDBJ whole genome shotgun (WGS) entry which is preliminary data.</text>
</comment>
<dbReference type="Gene3D" id="1.10.760.10">
    <property type="entry name" value="Cytochrome c-like domain"/>
    <property type="match status" value="1"/>
</dbReference>
<proteinExistence type="predicted"/>
<dbReference type="Proteomes" id="UP000253226">
    <property type="component" value="Unassembled WGS sequence"/>
</dbReference>
<dbReference type="EMBL" id="JPWF01000004">
    <property type="protein sequence ID" value="RCK37819.1"/>
    <property type="molecule type" value="Genomic_DNA"/>
</dbReference>
<dbReference type="PROSITE" id="PS51007">
    <property type="entry name" value="CYTC"/>
    <property type="match status" value="1"/>
</dbReference>
<evidence type="ECO:0000256" key="2">
    <source>
        <dbReference type="ARBA" id="ARBA00022723"/>
    </source>
</evidence>
<dbReference type="InterPro" id="IPR009056">
    <property type="entry name" value="Cyt_c-like_dom"/>
</dbReference>
<evidence type="ECO:0000259" key="5">
    <source>
        <dbReference type="PROSITE" id="PS51007"/>
    </source>
</evidence>
<evidence type="ECO:0000313" key="7">
    <source>
        <dbReference type="Proteomes" id="UP000253226"/>
    </source>
</evidence>
<evidence type="ECO:0000256" key="1">
    <source>
        <dbReference type="ARBA" id="ARBA00022617"/>
    </source>
</evidence>
<keyword evidence="3 4" id="KW-0408">Iron</keyword>
<dbReference type="GO" id="GO:0046872">
    <property type="term" value="F:metal ion binding"/>
    <property type="evidence" value="ECO:0007669"/>
    <property type="project" value="UniProtKB-KW"/>
</dbReference>
<dbReference type="GO" id="GO:0009055">
    <property type="term" value="F:electron transfer activity"/>
    <property type="evidence" value="ECO:0007669"/>
    <property type="project" value="InterPro"/>
</dbReference>
<dbReference type="Pfam" id="PF13442">
    <property type="entry name" value="Cytochrome_CBB3"/>
    <property type="match status" value="1"/>
</dbReference>
<name>A0A367W982_9PROT</name>
<organism evidence="6 7">
    <name type="scientific">Thalassospira profundimaris</name>
    <dbReference type="NCBI Taxonomy" id="502049"/>
    <lineage>
        <taxon>Bacteria</taxon>
        <taxon>Pseudomonadati</taxon>
        <taxon>Pseudomonadota</taxon>
        <taxon>Alphaproteobacteria</taxon>
        <taxon>Rhodospirillales</taxon>
        <taxon>Thalassospiraceae</taxon>
        <taxon>Thalassospira</taxon>
    </lineage>
</organism>
<protein>
    <submittedName>
        <fullName evidence="6">Cytochrome C</fullName>
    </submittedName>
</protein>
<dbReference type="GO" id="GO:0020037">
    <property type="term" value="F:heme binding"/>
    <property type="evidence" value="ECO:0007669"/>
    <property type="project" value="InterPro"/>
</dbReference>
<dbReference type="RefSeq" id="WP_114101630.1">
    <property type="nucleotide sequence ID" value="NZ_JPWF01000004.1"/>
</dbReference>
<gene>
    <name evidence="6" type="ORF">TH19_07215</name>
</gene>